<evidence type="ECO:0000256" key="3">
    <source>
        <dbReference type="ARBA" id="ARBA00022741"/>
    </source>
</evidence>
<dbReference type="GO" id="GO:0007094">
    <property type="term" value="P:mitotic spindle assembly checkpoint signaling"/>
    <property type="evidence" value="ECO:0007669"/>
    <property type="project" value="InterPro"/>
</dbReference>
<dbReference type="OMA" id="VVEYMHR"/>
<keyword evidence="2" id="KW-0158">Chromosome</keyword>
<keyword evidence="4" id="KW-0995">Kinetochore</keyword>
<dbReference type="InterPro" id="IPR011009">
    <property type="entry name" value="Kinase-like_dom_sf"/>
</dbReference>
<dbReference type="PROSITE" id="PS00107">
    <property type="entry name" value="PROTEIN_KINASE_ATP"/>
    <property type="match status" value="1"/>
</dbReference>
<evidence type="ECO:0000313" key="11">
    <source>
        <dbReference type="Proteomes" id="UP000007110"/>
    </source>
</evidence>
<dbReference type="GO" id="GO:0032991">
    <property type="term" value="C:protein-containing complex"/>
    <property type="evidence" value="ECO:0007669"/>
    <property type="project" value="UniProtKB-ARBA"/>
</dbReference>
<keyword evidence="5 7" id="KW-0067">ATP-binding</keyword>
<protein>
    <recommendedName>
        <fullName evidence="9">Protein kinase domain-containing protein</fullName>
    </recommendedName>
</protein>
<dbReference type="Gene3D" id="1.10.510.10">
    <property type="entry name" value="Transferase(Phosphotransferase) domain 1"/>
    <property type="match status" value="1"/>
</dbReference>
<dbReference type="KEGG" id="spu:100888693"/>
<dbReference type="GO" id="GO:0005524">
    <property type="term" value="F:ATP binding"/>
    <property type="evidence" value="ECO:0007669"/>
    <property type="project" value="UniProtKB-UniRule"/>
</dbReference>
<keyword evidence="6" id="KW-0137">Centromere</keyword>
<keyword evidence="8" id="KW-0723">Serine/threonine-protein kinase</keyword>
<dbReference type="EnsemblMetazoa" id="XM_030977620">
    <property type="protein sequence ID" value="XP_030833480"/>
    <property type="gene ID" value="LOC100888693"/>
</dbReference>
<dbReference type="SUPFAM" id="SSF56112">
    <property type="entry name" value="Protein kinase-like (PK-like)"/>
    <property type="match status" value="1"/>
</dbReference>
<comment type="subcellular location">
    <subcellularLocation>
        <location evidence="1">Chromosome</location>
        <location evidence="1">Centromere</location>
        <location evidence="1">Kinetochore</location>
    </subcellularLocation>
</comment>
<dbReference type="RefSeq" id="XP_030833480.1">
    <property type="nucleotide sequence ID" value="XM_030977620.1"/>
</dbReference>
<dbReference type="PROSITE" id="PS50011">
    <property type="entry name" value="PROTEIN_KINASE_DOM"/>
    <property type="match status" value="1"/>
</dbReference>
<dbReference type="FunFam" id="1.10.510.10:FF:002749">
    <property type="match status" value="1"/>
</dbReference>
<dbReference type="Pfam" id="PF00069">
    <property type="entry name" value="Pkinase"/>
    <property type="match status" value="1"/>
</dbReference>
<dbReference type="PROSITE" id="PS00108">
    <property type="entry name" value="PROTEIN_KINASE_ST"/>
    <property type="match status" value="1"/>
</dbReference>
<reference evidence="11" key="1">
    <citation type="submission" date="2015-02" db="EMBL/GenBank/DDBJ databases">
        <title>Genome sequencing for Strongylocentrotus purpuratus.</title>
        <authorList>
            <person name="Murali S."/>
            <person name="Liu Y."/>
            <person name="Vee V."/>
            <person name="English A."/>
            <person name="Wang M."/>
            <person name="Skinner E."/>
            <person name="Han Y."/>
            <person name="Muzny D.M."/>
            <person name="Worley K.C."/>
            <person name="Gibbs R.A."/>
        </authorList>
    </citation>
    <scope>NUCLEOTIDE SEQUENCE</scope>
</reference>
<reference evidence="10" key="2">
    <citation type="submission" date="2021-01" db="UniProtKB">
        <authorList>
            <consortium name="EnsemblMetazoa"/>
        </authorList>
    </citation>
    <scope>IDENTIFICATION</scope>
</reference>
<dbReference type="InterPro" id="IPR015661">
    <property type="entry name" value="Bub1/Mad3"/>
</dbReference>
<dbReference type="PANTHER" id="PTHR14030:SF4">
    <property type="entry name" value="BUB1 KINASE, ISOFORM A-RELATED"/>
    <property type="match status" value="1"/>
</dbReference>
<dbReference type="PANTHER" id="PTHR14030">
    <property type="entry name" value="MITOTIC CHECKPOINT SERINE/THREONINE-PROTEIN KINASE BUB1"/>
    <property type="match status" value="1"/>
</dbReference>
<dbReference type="InParanoid" id="A0A7M7NDF5"/>
<dbReference type="GO" id="GO:0004674">
    <property type="term" value="F:protein serine/threonine kinase activity"/>
    <property type="evidence" value="ECO:0007669"/>
    <property type="project" value="UniProtKB-KW"/>
</dbReference>
<dbReference type="GO" id="GO:0000776">
    <property type="term" value="C:kinetochore"/>
    <property type="evidence" value="ECO:0007669"/>
    <property type="project" value="UniProtKB-KW"/>
</dbReference>
<keyword evidence="3 7" id="KW-0547">Nucleotide-binding</keyword>
<dbReference type="Proteomes" id="UP000007110">
    <property type="component" value="Unassembled WGS sequence"/>
</dbReference>
<dbReference type="InterPro" id="IPR000719">
    <property type="entry name" value="Prot_kinase_dom"/>
</dbReference>
<evidence type="ECO:0000256" key="5">
    <source>
        <dbReference type="ARBA" id="ARBA00022840"/>
    </source>
</evidence>
<evidence type="ECO:0000256" key="8">
    <source>
        <dbReference type="RuleBase" id="RU000304"/>
    </source>
</evidence>
<proteinExistence type="inferred from homology"/>
<keyword evidence="8" id="KW-0808">Transferase</keyword>
<evidence type="ECO:0000256" key="7">
    <source>
        <dbReference type="PROSITE-ProRule" id="PRU10141"/>
    </source>
</evidence>
<evidence type="ECO:0000259" key="9">
    <source>
        <dbReference type="PROSITE" id="PS50011"/>
    </source>
</evidence>
<feature type="domain" description="Protein kinase" evidence="9">
    <location>
        <begin position="16"/>
        <end position="166"/>
    </location>
</feature>
<evidence type="ECO:0000256" key="2">
    <source>
        <dbReference type="ARBA" id="ARBA00022454"/>
    </source>
</evidence>
<dbReference type="AlphaFoldDB" id="A0A7M7NDF5"/>
<organism evidence="10 11">
    <name type="scientific">Strongylocentrotus purpuratus</name>
    <name type="common">Purple sea urchin</name>
    <dbReference type="NCBI Taxonomy" id="7668"/>
    <lineage>
        <taxon>Eukaryota</taxon>
        <taxon>Metazoa</taxon>
        <taxon>Echinodermata</taxon>
        <taxon>Eleutherozoa</taxon>
        <taxon>Echinozoa</taxon>
        <taxon>Echinoidea</taxon>
        <taxon>Euechinoidea</taxon>
        <taxon>Echinacea</taxon>
        <taxon>Camarodonta</taxon>
        <taxon>Echinidea</taxon>
        <taxon>Strongylocentrotidae</taxon>
        <taxon>Strongylocentrotus</taxon>
    </lineage>
</organism>
<dbReference type="GeneID" id="100888693"/>
<comment type="similarity">
    <text evidence="8">Belongs to the protein kinase superfamily.</text>
</comment>
<dbReference type="InterPro" id="IPR017441">
    <property type="entry name" value="Protein_kinase_ATP_BS"/>
</dbReference>
<accession>A0A7M7NDF5</accession>
<dbReference type="InterPro" id="IPR008271">
    <property type="entry name" value="Ser/Thr_kinase_AS"/>
</dbReference>
<name>A0A7M7NDF5_STRPU</name>
<keyword evidence="8" id="KW-0418">Kinase</keyword>
<evidence type="ECO:0000313" key="10">
    <source>
        <dbReference type="EnsemblMetazoa" id="XP_030833480"/>
    </source>
</evidence>
<feature type="binding site" evidence="7">
    <location>
        <position position="54"/>
    </location>
    <ligand>
        <name>ATP</name>
        <dbReference type="ChEBI" id="CHEBI:30616"/>
    </ligand>
</feature>
<sequence length="166" mass="19110">MIFSLLLLPGDEIHIYSVMEKVGEGAFATIYLVACLDALDMTDLDCDFRRVALKIQHPPCPREIKELHARLSRLPSQIDVRQSIMTAECAHIYQDKSCMVTEYKSKGILLNLFNKVKAVNKKDLSHSEDWVMFFAIKILQVVEYMHRCKIIHGDVKPDNFLINTEQ</sequence>
<evidence type="ECO:0000256" key="4">
    <source>
        <dbReference type="ARBA" id="ARBA00022838"/>
    </source>
</evidence>
<evidence type="ECO:0000256" key="1">
    <source>
        <dbReference type="ARBA" id="ARBA00004629"/>
    </source>
</evidence>
<keyword evidence="11" id="KW-1185">Reference proteome</keyword>
<evidence type="ECO:0000256" key="6">
    <source>
        <dbReference type="ARBA" id="ARBA00023328"/>
    </source>
</evidence>